<evidence type="ECO:0000313" key="8">
    <source>
        <dbReference type="Proteomes" id="UP000440513"/>
    </source>
</evidence>
<keyword evidence="2" id="KW-0169">Cobalamin biosynthesis</keyword>
<dbReference type="Proteomes" id="UP000440513">
    <property type="component" value="Unassembled WGS sequence"/>
</dbReference>
<organism evidence="7 8">
    <name type="scientific">Oliverpabstia intestinalis</name>
    <dbReference type="NCBI Taxonomy" id="2606633"/>
    <lineage>
        <taxon>Bacteria</taxon>
        <taxon>Bacillati</taxon>
        <taxon>Bacillota</taxon>
        <taxon>Clostridia</taxon>
        <taxon>Lachnospirales</taxon>
        <taxon>Lachnospiraceae</taxon>
        <taxon>Oliverpabstia</taxon>
    </lineage>
</organism>
<dbReference type="InterPro" id="IPR014008">
    <property type="entry name" value="Cbl_synth_MTase_CbiT"/>
</dbReference>
<dbReference type="PANTHER" id="PTHR43182">
    <property type="entry name" value="COBALT-PRECORRIN-6B C(15)-METHYLTRANSFERASE (DECARBOXYLATING)"/>
    <property type="match status" value="1"/>
</dbReference>
<keyword evidence="5" id="KW-0949">S-adenosyl-L-methionine</keyword>
<dbReference type="Gene3D" id="3.40.1010.10">
    <property type="entry name" value="Cobalt-precorrin-4 Transmethylase, Domain 1"/>
    <property type="match status" value="1"/>
</dbReference>
<keyword evidence="7" id="KW-0560">Oxidoreductase</keyword>
<dbReference type="RefSeq" id="WP_154432375.1">
    <property type="nucleotide sequence ID" value="NZ_VUMS01000014.1"/>
</dbReference>
<protein>
    <submittedName>
        <fullName evidence="7">Precorrin-6A reductase</fullName>
        <ecNumber evidence="7">1.3.1.54</ecNumber>
    </submittedName>
</protein>
<dbReference type="GO" id="GO:0032259">
    <property type="term" value="P:methylation"/>
    <property type="evidence" value="ECO:0007669"/>
    <property type="project" value="UniProtKB-KW"/>
</dbReference>
<dbReference type="CDD" id="cd11644">
    <property type="entry name" value="Precorrin-6Y-MT"/>
    <property type="match status" value="1"/>
</dbReference>
<dbReference type="InterPro" id="IPR014777">
    <property type="entry name" value="4pyrrole_Mease_sub1"/>
</dbReference>
<dbReference type="PROSITE" id="PS51014">
    <property type="entry name" value="COBK_CBIJ"/>
    <property type="match status" value="1"/>
</dbReference>
<evidence type="ECO:0000256" key="3">
    <source>
        <dbReference type="ARBA" id="ARBA00022603"/>
    </source>
</evidence>
<dbReference type="GO" id="GO:0008276">
    <property type="term" value="F:protein methyltransferase activity"/>
    <property type="evidence" value="ECO:0007669"/>
    <property type="project" value="InterPro"/>
</dbReference>
<dbReference type="GO" id="GO:0009236">
    <property type="term" value="P:cobalamin biosynthetic process"/>
    <property type="evidence" value="ECO:0007669"/>
    <property type="project" value="UniProtKB-UniPathway"/>
</dbReference>
<dbReference type="Gene3D" id="3.40.50.150">
    <property type="entry name" value="Vaccinia Virus protein VP39"/>
    <property type="match status" value="1"/>
</dbReference>
<evidence type="ECO:0000256" key="1">
    <source>
        <dbReference type="ARBA" id="ARBA00004953"/>
    </source>
</evidence>
<evidence type="ECO:0000256" key="2">
    <source>
        <dbReference type="ARBA" id="ARBA00022573"/>
    </source>
</evidence>
<dbReference type="PANTHER" id="PTHR43182:SF1">
    <property type="entry name" value="COBALT-PRECORRIN-7 C(5)-METHYLTRANSFERASE"/>
    <property type="match status" value="1"/>
</dbReference>
<gene>
    <name evidence="7" type="primary">cobK</name>
    <name evidence="7" type="ORF">FYJ57_08825</name>
</gene>
<dbReference type="Gene3D" id="3.30.950.10">
    <property type="entry name" value="Methyltransferase, Cobalt-precorrin-4 Transmethylase, Domain 2"/>
    <property type="match status" value="1"/>
</dbReference>
<evidence type="ECO:0000256" key="5">
    <source>
        <dbReference type="ARBA" id="ARBA00022691"/>
    </source>
</evidence>
<dbReference type="InterPro" id="IPR012818">
    <property type="entry name" value="CbiE"/>
</dbReference>
<comment type="pathway">
    <text evidence="1">Cofactor biosynthesis; adenosylcobalamin biosynthesis.</text>
</comment>
<dbReference type="InterPro" id="IPR000878">
    <property type="entry name" value="4pyrrol_Mease"/>
</dbReference>
<dbReference type="CDD" id="cd02440">
    <property type="entry name" value="AdoMet_MTases"/>
    <property type="match status" value="1"/>
</dbReference>
<dbReference type="AlphaFoldDB" id="A0A7X2P3I4"/>
<dbReference type="Pfam" id="PF00590">
    <property type="entry name" value="TP_methylase"/>
    <property type="match status" value="1"/>
</dbReference>
<dbReference type="NCBIfam" id="TIGR02467">
    <property type="entry name" value="CbiE"/>
    <property type="match status" value="1"/>
</dbReference>
<dbReference type="InterPro" id="IPR050714">
    <property type="entry name" value="Cobalamin_biosynth_MTase"/>
</dbReference>
<dbReference type="EC" id="1.3.1.54" evidence="7"/>
<dbReference type="SUPFAM" id="SSF53790">
    <property type="entry name" value="Tetrapyrrole methylase"/>
    <property type="match status" value="1"/>
</dbReference>
<dbReference type="InterPro" id="IPR003723">
    <property type="entry name" value="Precorrin-6x_reduct"/>
</dbReference>
<keyword evidence="8" id="KW-1185">Reference proteome</keyword>
<dbReference type="EMBL" id="VUMS01000014">
    <property type="protein sequence ID" value="MST66826.1"/>
    <property type="molecule type" value="Genomic_DNA"/>
</dbReference>
<dbReference type="InterPro" id="IPR029063">
    <property type="entry name" value="SAM-dependent_MTases_sf"/>
</dbReference>
<reference evidence="7 8" key="1">
    <citation type="submission" date="2019-08" db="EMBL/GenBank/DDBJ databases">
        <title>In-depth cultivation of the pig gut microbiome towards novel bacterial diversity and tailored functional studies.</title>
        <authorList>
            <person name="Wylensek D."/>
            <person name="Hitch T.C.A."/>
            <person name="Clavel T."/>
        </authorList>
    </citation>
    <scope>NUCLEOTIDE SEQUENCE [LARGE SCALE GENOMIC DNA]</scope>
    <source>
        <strain evidence="7 8">BSM-380-WT-5A</strain>
    </source>
</reference>
<name>A0A7X2P3I4_9FIRM</name>
<dbReference type="GO" id="GO:0016994">
    <property type="term" value="F:precorrin-6A reductase activity"/>
    <property type="evidence" value="ECO:0007669"/>
    <property type="project" value="UniProtKB-EC"/>
</dbReference>
<sequence>MYKVLLFGGTVEGRTVAEYLNENKIPSMVCVATEYGESLLPQGEYLELSHERLDEKQMEERMLQMENGLVIDATHPYAQVVTENIETACERTGTAYLRVVRQESRRLEEEETITYVKSIREAVEYLEKTSGNILVTTGSKELSAYTALTDYQERIYARVLSLVEVVSSCAKLGIEGKHLLCMQGPFSREMNIALIHQFDIAWMVSKESGRAGGFLEKYQAAKETGCRMIVIGRPKEEQGMELERCIEYLDRRFLPKENVANDAKIEIVNTDTENVENIENPGSGQEKVAQEPVMQEAATKNTEAVTEGEETEDILRGQKVSLVGIGMGTADTLTQEGKQALECADLLIGAARMVEHIRKPGQEVWTGYKPEEICAYIAAHPEHRNVAIALSGDVGFYSGAKKLLETLHRELPMVQKKVYCGISSMIYFCAKLETPWEDVHPVSLHGRECNLPGLLRIYGKIFAIVGTTDGIAKLCQKLQRYGMGDVRVEVGERLSYPEEKITRGYAWQLTELETDSLSVVLFTREGKEAIVTHGIPDEAFIRGKVPMTKEEVRGISLSKLQLTRNSIVYDVGAGTGSVSVEMAMQAVEGRVYAIEKKPEAVELLYKNKEKFAADNLEIVEGLAPEACVDLPVPTHAFIGGSSGNMKDILKLLLSKNPGIRVVINCIALESVGEAMNCLNVLPFEQVDIAQVQVAKGKKAGSYHLMMGQNPVYVISCRGKEETDE</sequence>
<accession>A0A7X2P3I4</accession>
<dbReference type="NCBIfam" id="TIGR02469">
    <property type="entry name" value="CbiT"/>
    <property type="match status" value="1"/>
</dbReference>
<dbReference type="NCBIfam" id="TIGR00715">
    <property type="entry name" value="precor6x_red"/>
    <property type="match status" value="1"/>
</dbReference>
<evidence type="ECO:0000313" key="7">
    <source>
        <dbReference type="EMBL" id="MST66826.1"/>
    </source>
</evidence>
<dbReference type="InterPro" id="IPR035996">
    <property type="entry name" value="4pyrrol_Methylase_sf"/>
</dbReference>
<proteinExistence type="predicted"/>
<dbReference type="Pfam" id="PF02571">
    <property type="entry name" value="CbiJ"/>
    <property type="match status" value="1"/>
</dbReference>
<keyword evidence="4" id="KW-0808">Transferase</keyword>
<comment type="caution">
    <text evidence="7">The sequence shown here is derived from an EMBL/GenBank/DDBJ whole genome shotgun (WGS) entry which is preliminary data.</text>
</comment>
<keyword evidence="3" id="KW-0489">Methyltransferase</keyword>
<evidence type="ECO:0000256" key="4">
    <source>
        <dbReference type="ARBA" id="ARBA00022679"/>
    </source>
</evidence>
<dbReference type="InterPro" id="IPR014776">
    <property type="entry name" value="4pyrrole_Mease_sub2"/>
</dbReference>
<dbReference type="SUPFAM" id="SSF53335">
    <property type="entry name" value="S-adenosyl-L-methionine-dependent methyltransferases"/>
    <property type="match status" value="1"/>
</dbReference>
<evidence type="ECO:0000259" key="6">
    <source>
        <dbReference type="Pfam" id="PF00590"/>
    </source>
</evidence>
<dbReference type="UniPathway" id="UPA00148"/>
<feature type="domain" description="Tetrapyrrole methylase" evidence="6">
    <location>
        <begin position="319"/>
        <end position="504"/>
    </location>
</feature>